<dbReference type="InterPro" id="IPR038186">
    <property type="entry name" value="CHAD_dom_sf"/>
</dbReference>
<dbReference type="Proteomes" id="UP000199533">
    <property type="component" value="Unassembled WGS sequence"/>
</dbReference>
<dbReference type="AlphaFoldDB" id="A0A1I3ZX82"/>
<dbReference type="PROSITE" id="PS51708">
    <property type="entry name" value="CHAD"/>
    <property type="match status" value="1"/>
</dbReference>
<dbReference type="PANTHER" id="PTHR39339">
    <property type="entry name" value="SLR1444 PROTEIN"/>
    <property type="match status" value="1"/>
</dbReference>
<dbReference type="InterPro" id="IPR007899">
    <property type="entry name" value="CHAD_dom"/>
</dbReference>
<protein>
    <submittedName>
        <fullName evidence="2">CHAD domain-containing protein</fullName>
    </submittedName>
</protein>
<reference evidence="3" key="1">
    <citation type="submission" date="2016-10" db="EMBL/GenBank/DDBJ databases">
        <authorList>
            <person name="Varghese N."/>
            <person name="Submissions S."/>
        </authorList>
    </citation>
    <scope>NUCLEOTIDE SEQUENCE [LARGE SCALE GENOMIC DNA]</scope>
    <source>
        <strain evidence="3">Nm69</strain>
    </source>
</reference>
<sequence length="589" mass="69359">MPVSTLCHYPGITDKCMFPDQACWLDNGKMEKVSAKNMESTNNNSVEFVFKQKADMDAVYELLCREYSLHETFHVQLKRYYLDSFDWRMYQQDIVCGWDVPNNKHHLKVTNNQYIKSREGVFFIQNKDTGSSLYEFPFDHIPRFSKDISHQTCRQMLGDILGIRAFMPVVIMTVQRKQLLVLNKEHKTLAILQAERYTINGHTVEKRLHDRLIVFPIRGYKKVFKQVLQYITEHLKLPPAGNTLLDEALAAINQTPVSNAFTLTQRLPDSLTTWEAAQILLRHLLNLMQANESGLRHAIDTEFLHDYRVAVRRTRSILGQIKHIFPGKLLAYFKREFYWLGTITTPTRDLDMYLLKFDGYMYELPPHLQNDLVPFRLFLERHWKVEHARLCQALDSKRYQKLISQWQQMFASKDMHSQSDTLLLEQTSPQETFNATKPAKQVVSERIRKLYKRVLKEGRTITPESHDETLHELRKTCKKFRYLIEFFHDYYPDKQINRLVKKLKLLQDNLGDFQDLCVQVDQLNCFAEQMRQEGLADTRTIMAMGVLVQKLTARKAAVRAEFRQRFKGFIQTDKKAAFRHAFSLKRTDT</sequence>
<feature type="domain" description="CHAD" evidence="1">
    <location>
        <begin position="270"/>
        <end position="575"/>
    </location>
</feature>
<keyword evidence="3" id="KW-1185">Reference proteome</keyword>
<name>A0A1I3ZX82_9PROT</name>
<evidence type="ECO:0000313" key="2">
    <source>
        <dbReference type="EMBL" id="SFK48550.1"/>
    </source>
</evidence>
<evidence type="ECO:0000259" key="1">
    <source>
        <dbReference type="PROSITE" id="PS51708"/>
    </source>
</evidence>
<organism evidence="2 3">
    <name type="scientific">Nitrosomonas aestuarii</name>
    <dbReference type="NCBI Taxonomy" id="52441"/>
    <lineage>
        <taxon>Bacteria</taxon>
        <taxon>Pseudomonadati</taxon>
        <taxon>Pseudomonadota</taxon>
        <taxon>Betaproteobacteria</taxon>
        <taxon>Nitrosomonadales</taxon>
        <taxon>Nitrosomonadaceae</taxon>
        <taxon>Nitrosomonas</taxon>
    </lineage>
</organism>
<dbReference type="STRING" id="52441.SAMN05216302_1007103"/>
<evidence type="ECO:0000313" key="3">
    <source>
        <dbReference type="Proteomes" id="UP000199533"/>
    </source>
</evidence>
<dbReference type="SMART" id="SM00880">
    <property type="entry name" value="CHAD"/>
    <property type="match status" value="1"/>
</dbReference>
<proteinExistence type="predicted"/>
<dbReference type="EMBL" id="FOSP01000007">
    <property type="protein sequence ID" value="SFK48550.1"/>
    <property type="molecule type" value="Genomic_DNA"/>
</dbReference>
<dbReference type="PANTHER" id="PTHR39339:SF1">
    <property type="entry name" value="CHAD DOMAIN-CONTAINING PROTEIN"/>
    <property type="match status" value="1"/>
</dbReference>
<accession>A0A1I3ZX82</accession>
<dbReference type="Pfam" id="PF05235">
    <property type="entry name" value="CHAD"/>
    <property type="match status" value="1"/>
</dbReference>
<dbReference type="Gene3D" id="1.40.20.10">
    <property type="entry name" value="CHAD domain"/>
    <property type="match status" value="1"/>
</dbReference>
<gene>
    <name evidence="2" type="ORF">SAMN05216302_1007103</name>
</gene>
<dbReference type="OrthoDB" id="3034217at2"/>